<protein>
    <submittedName>
        <fullName evidence="8">RagB/SusD family nutrient uptake outer membrane protein</fullName>
    </submittedName>
</protein>
<dbReference type="InterPro" id="IPR012944">
    <property type="entry name" value="SusD_RagB_dom"/>
</dbReference>
<evidence type="ECO:0000259" key="6">
    <source>
        <dbReference type="Pfam" id="PF07980"/>
    </source>
</evidence>
<keyword evidence="9" id="KW-1185">Reference proteome</keyword>
<dbReference type="AlphaFoldDB" id="A0A847SL37"/>
<comment type="caution">
    <text evidence="8">The sequence shown here is derived from an EMBL/GenBank/DDBJ whole genome shotgun (WGS) entry which is preliminary data.</text>
</comment>
<feature type="domain" description="RagB/SusD" evidence="6">
    <location>
        <begin position="375"/>
        <end position="508"/>
    </location>
</feature>
<dbReference type="SUPFAM" id="SSF48452">
    <property type="entry name" value="TPR-like"/>
    <property type="match status" value="1"/>
</dbReference>
<dbReference type="PROSITE" id="PS51257">
    <property type="entry name" value="PROKAR_LIPOPROTEIN"/>
    <property type="match status" value="1"/>
</dbReference>
<evidence type="ECO:0000256" key="5">
    <source>
        <dbReference type="ARBA" id="ARBA00023237"/>
    </source>
</evidence>
<comment type="similarity">
    <text evidence="2">Belongs to the SusD family.</text>
</comment>
<reference evidence="8 9" key="1">
    <citation type="submission" date="2020-04" db="EMBL/GenBank/DDBJ databases">
        <authorList>
            <person name="Yin C."/>
        </authorList>
    </citation>
    <scope>NUCLEOTIDE SEQUENCE [LARGE SCALE GENOMIC DNA]</scope>
    <source>
        <strain evidence="8 9">Ak56</strain>
    </source>
</reference>
<proteinExistence type="inferred from homology"/>
<evidence type="ECO:0000313" key="9">
    <source>
        <dbReference type="Proteomes" id="UP000552864"/>
    </source>
</evidence>
<evidence type="ECO:0000256" key="2">
    <source>
        <dbReference type="ARBA" id="ARBA00006275"/>
    </source>
</evidence>
<evidence type="ECO:0000313" key="8">
    <source>
        <dbReference type="EMBL" id="NLR79875.1"/>
    </source>
</evidence>
<accession>A0A847SL37</accession>
<dbReference type="RefSeq" id="WP_168739338.1">
    <property type="nucleotide sequence ID" value="NZ_JABAHZ010000003.1"/>
</dbReference>
<sequence length="509" mass="58174">MLINKIYRLLPGMALLTLLSSCDKYLNEPPSKTSSLVVTTTAQLNALLNNYSTFYQEGNRTAIYSTDDADLPLDLYNARPSTFSMALVEFTLWDINNLPDDGRESFWSGEYRKIFNANMALSYVDKVTGTADEKAVIKADAHFIRAYSYWVLANTYCLPFTDANKQEAGLPLKQGTGFEEPVVRQPLEKVYNLIESDLVEALKTPVSLTGGGTPRHWRASKAGVSGFAARYYLNRNNYTEALKYANAALAEYSQLVDYNTEMKYGNDGNVTINAGTPNAQTVTIKYPYTHNNQSDMTDMIGWKEFLYFRMLYHESWWYIPSKALLDLYDRDHDLRYEYHIVENYSYDRGLIKPAYSYPGYIFFFKDRIPSGPTVAEMLLIKAECQARANNISDAMTAVNTLRAKRMKPGPWVNLTAAGKDDAIKLILEERRREMPFTQRWFDIRRLNNNEDPNDDVVLNRTFYPYNNAKVSVGEPTQTYSLPKNGRRFAAPLPRTEIISSNGLIEQNKY</sequence>
<dbReference type="Gene3D" id="1.25.40.390">
    <property type="match status" value="1"/>
</dbReference>
<evidence type="ECO:0000256" key="1">
    <source>
        <dbReference type="ARBA" id="ARBA00004442"/>
    </source>
</evidence>
<evidence type="ECO:0000256" key="4">
    <source>
        <dbReference type="ARBA" id="ARBA00023136"/>
    </source>
</evidence>
<keyword evidence="3" id="KW-0732">Signal</keyword>
<evidence type="ECO:0000259" key="7">
    <source>
        <dbReference type="Pfam" id="PF14322"/>
    </source>
</evidence>
<dbReference type="EMBL" id="JABAHZ010000003">
    <property type="protein sequence ID" value="NLR79875.1"/>
    <property type="molecule type" value="Genomic_DNA"/>
</dbReference>
<keyword evidence="5" id="KW-0998">Cell outer membrane</keyword>
<dbReference type="InterPro" id="IPR033985">
    <property type="entry name" value="SusD-like_N"/>
</dbReference>
<feature type="domain" description="SusD-like N-terminal" evidence="7">
    <location>
        <begin position="24"/>
        <end position="233"/>
    </location>
</feature>
<dbReference type="Proteomes" id="UP000552864">
    <property type="component" value="Unassembled WGS sequence"/>
</dbReference>
<evidence type="ECO:0000256" key="3">
    <source>
        <dbReference type="ARBA" id="ARBA00022729"/>
    </source>
</evidence>
<dbReference type="Pfam" id="PF14322">
    <property type="entry name" value="SusD-like_3"/>
    <property type="match status" value="1"/>
</dbReference>
<dbReference type="Pfam" id="PF07980">
    <property type="entry name" value="SusD_RagB"/>
    <property type="match status" value="1"/>
</dbReference>
<keyword evidence="4" id="KW-0472">Membrane</keyword>
<comment type="subcellular location">
    <subcellularLocation>
        <location evidence="1">Cell outer membrane</location>
    </subcellularLocation>
</comment>
<dbReference type="GO" id="GO:0009279">
    <property type="term" value="C:cell outer membrane"/>
    <property type="evidence" value="ECO:0007669"/>
    <property type="project" value="UniProtKB-SubCell"/>
</dbReference>
<organism evidence="8 9">
    <name type="scientific">Chitinophaga eiseniae</name>
    <dbReference type="NCBI Taxonomy" id="634771"/>
    <lineage>
        <taxon>Bacteria</taxon>
        <taxon>Pseudomonadati</taxon>
        <taxon>Bacteroidota</taxon>
        <taxon>Chitinophagia</taxon>
        <taxon>Chitinophagales</taxon>
        <taxon>Chitinophagaceae</taxon>
        <taxon>Chitinophaga</taxon>
    </lineage>
</organism>
<name>A0A847SL37_9BACT</name>
<gene>
    <name evidence="8" type="ORF">HGH91_14650</name>
</gene>
<dbReference type="InterPro" id="IPR011990">
    <property type="entry name" value="TPR-like_helical_dom_sf"/>
</dbReference>